<evidence type="ECO:0000313" key="2">
    <source>
        <dbReference type="Proteomes" id="UP001143856"/>
    </source>
</evidence>
<organism evidence="1 2">
    <name type="scientific">Xylaria curta</name>
    <dbReference type="NCBI Taxonomy" id="42375"/>
    <lineage>
        <taxon>Eukaryota</taxon>
        <taxon>Fungi</taxon>
        <taxon>Dikarya</taxon>
        <taxon>Ascomycota</taxon>
        <taxon>Pezizomycotina</taxon>
        <taxon>Sordariomycetes</taxon>
        <taxon>Xylariomycetidae</taxon>
        <taxon>Xylariales</taxon>
        <taxon>Xylariaceae</taxon>
        <taxon>Xylaria</taxon>
    </lineage>
</organism>
<evidence type="ECO:0000313" key="1">
    <source>
        <dbReference type="EMBL" id="KAJ2992510.1"/>
    </source>
</evidence>
<dbReference type="Proteomes" id="UP001143856">
    <property type="component" value="Unassembled WGS sequence"/>
</dbReference>
<gene>
    <name evidence="1" type="ORF">NUW58_g2144</name>
</gene>
<proteinExistence type="predicted"/>
<accession>A0ACC1PGZ1</accession>
<comment type="caution">
    <text evidence="1">The sequence shown here is derived from an EMBL/GenBank/DDBJ whole genome shotgun (WGS) entry which is preliminary data.</text>
</comment>
<dbReference type="EMBL" id="JAPDGR010000264">
    <property type="protein sequence ID" value="KAJ2992510.1"/>
    <property type="molecule type" value="Genomic_DNA"/>
</dbReference>
<sequence length="546" mass="60705">MLRNLVRLAFLQAWLSHISATQYGENHVPVEKDEDLVSVHFPDTDDVLLSPAFLTPQSVTDGFKNGTDGPTDDATLDKFLRSISDRNDRVDYRQAHFTSEEGRSFPYVYISKEPQLSGSKHGKKLRVWIQGGVHGNEPAGDQAVLALLGKLDANETWATSLLDKMDIILFPRYNPDGVSYFQRELASNLDPNREHTKLARGQSRSIKQLLSSFSPHITVDMHEFTGTRLTGGRYKHGMDALIAPGKNLNTHRDIRNISETLFASGIGKRLEAAGFRWDPYFTAASSNAPGITLAEAGSDAKAGRNNYGLMQSIVILNEVRGIRLADQHFQRRVSTALTMVSALLDIALENFDEVYSTVENAIKKFIASTDDIVITDYETLTKRSISFIDVTNGSLVQLPTNWLSTTPTTANLTRTRPEAYLIPRTWSDLAIRLKESGVIVETLDHEYRGTVEALKITSASPARAYYEGAIQVTVTTEPHKKEVHLPAGSFRVSTRQKNAALAFVTLEPENIDSYVRFNLIPVQAGDEYPIFRVLPGTAKRSLPVEL</sequence>
<keyword evidence="2" id="KW-1185">Reference proteome</keyword>
<reference evidence="1" key="1">
    <citation type="submission" date="2022-10" db="EMBL/GenBank/DDBJ databases">
        <title>Genome Sequence of Xylaria curta.</title>
        <authorList>
            <person name="Buettner E."/>
        </authorList>
    </citation>
    <scope>NUCLEOTIDE SEQUENCE</scope>
    <source>
        <strain evidence="1">Babe10</strain>
    </source>
</reference>
<protein>
    <submittedName>
        <fullName evidence="1">Uncharacterized protein</fullName>
    </submittedName>
</protein>
<name>A0ACC1PGZ1_9PEZI</name>